<dbReference type="PANTHER" id="PTHR32258:SF6">
    <property type="entry name" value="PROTEIN NETWORKED 1A"/>
    <property type="match status" value="1"/>
</dbReference>
<dbReference type="eggNOG" id="ENOG502QQ6M">
    <property type="taxonomic scope" value="Eukaryota"/>
</dbReference>
<dbReference type="GO" id="GO:0005886">
    <property type="term" value="C:plasma membrane"/>
    <property type="evidence" value="ECO:0000318"/>
    <property type="project" value="GO_Central"/>
</dbReference>
<dbReference type="OMA" id="AKHTEDI"/>
<comment type="similarity">
    <text evidence="2">Belongs to the NET family.</text>
</comment>
<dbReference type="FunCoup" id="A0A059B3U1">
    <property type="interactions" value="676"/>
</dbReference>
<dbReference type="InterPro" id="IPR011684">
    <property type="entry name" value="NAB"/>
</dbReference>
<dbReference type="OrthoDB" id="10255522at2759"/>
<evidence type="ECO:0000256" key="2">
    <source>
        <dbReference type="ARBA" id="ARBA00038006"/>
    </source>
</evidence>
<dbReference type="STRING" id="71139.A0A059B3U1"/>
<feature type="compositionally biased region" description="Polar residues" evidence="4">
    <location>
        <begin position="148"/>
        <end position="158"/>
    </location>
</feature>
<dbReference type="GO" id="GO:0051015">
    <property type="term" value="F:actin filament binding"/>
    <property type="evidence" value="ECO:0000318"/>
    <property type="project" value="GO_Central"/>
</dbReference>
<evidence type="ECO:0000256" key="1">
    <source>
        <dbReference type="ARBA" id="ARBA00023054"/>
    </source>
</evidence>
<feature type="coiled-coil region" evidence="3">
    <location>
        <begin position="666"/>
        <end position="907"/>
    </location>
</feature>
<feature type="domain" description="NAB" evidence="5">
    <location>
        <begin position="13"/>
        <end position="93"/>
    </location>
</feature>
<dbReference type="KEGG" id="egr:104414765"/>
<gene>
    <name evidence="6" type="ORF">EUGRSUZ_H03424</name>
</gene>
<evidence type="ECO:0000256" key="4">
    <source>
        <dbReference type="SAM" id="MobiDB-lite"/>
    </source>
</evidence>
<dbReference type="SUPFAM" id="SSF57997">
    <property type="entry name" value="Tropomyosin"/>
    <property type="match status" value="1"/>
</dbReference>
<feature type="region of interest" description="Disordered" evidence="4">
    <location>
        <begin position="110"/>
        <end position="175"/>
    </location>
</feature>
<dbReference type="PANTHER" id="PTHR32258">
    <property type="entry name" value="PROTEIN NETWORKED 4A"/>
    <property type="match status" value="1"/>
</dbReference>
<dbReference type="Gene3D" id="1.20.5.110">
    <property type="match status" value="1"/>
</dbReference>
<evidence type="ECO:0000256" key="3">
    <source>
        <dbReference type="SAM" id="Coils"/>
    </source>
</evidence>
<evidence type="ECO:0000313" key="6">
    <source>
        <dbReference type="EMBL" id="KCW60694.1"/>
    </source>
</evidence>
<feature type="coiled-coil region" evidence="3">
    <location>
        <begin position="1294"/>
        <end position="1426"/>
    </location>
</feature>
<dbReference type="Pfam" id="PF07765">
    <property type="entry name" value="KIP1"/>
    <property type="match status" value="1"/>
</dbReference>
<feature type="coiled-coil region" evidence="3">
    <location>
        <begin position="1042"/>
        <end position="1153"/>
    </location>
</feature>
<reference evidence="6" key="1">
    <citation type="submission" date="2013-07" db="EMBL/GenBank/DDBJ databases">
        <title>The genome of Eucalyptus grandis.</title>
        <authorList>
            <person name="Schmutz J."/>
            <person name="Hayes R."/>
            <person name="Myburg A."/>
            <person name="Tuskan G."/>
            <person name="Grattapaglia D."/>
            <person name="Rokhsar D.S."/>
        </authorList>
    </citation>
    <scope>NUCLEOTIDE SEQUENCE</scope>
    <source>
        <tissue evidence="6">Leaf extractions</tissue>
    </source>
</reference>
<feature type="coiled-coil region" evidence="3">
    <location>
        <begin position="218"/>
        <end position="525"/>
    </location>
</feature>
<accession>A0A059B3U1</accession>
<organism evidence="6">
    <name type="scientific">Eucalyptus grandis</name>
    <name type="common">Flooded gum</name>
    <dbReference type="NCBI Taxonomy" id="71139"/>
    <lineage>
        <taxon>Eukaryota</taxon>
        <taxon>Viridiplantae</taxon>
        <taxon>Streptophyta</taxon>
        <taxon>Embryophyta</taxon>
        <taxon>Tracheophyta</taxon>
        <taxon>Spermatophyta</taxon>
        <taxon>Magnoliopsida</taxon>
        <taxon>eudicotyledons</taxon>
        <taxon>Gunneridae</taxon>
        <taxon>Pentapetalae</taxon>
        <taxon>rosids</taxon>
        <taxon>malvids</taxon>
        <taxon>Myrtales</taxon>
        <taxon>Myrtaceae</taxon>
        <taxon>Myrtoideae</taxon>
        <taxon>Eucalypteae</taxon>
        <taxon>Eucalyptus</taxon>
    </lineage>
</organism>
<name>A0A059B3U1_EUCGR</name>
<dbReference type="PROSITE" id="PS51774">
    <property type="entry name" value="NAB"/>
    <property type="match status" value="1"/>
</dbReference>
<dbReference type="EMBL" id="KK198760">
    <property type="protein sequence ID" value="KCW60694.1"/>
    <property type="molecule type" value="Genomic_DNA"/>
</dbReference>
<dbReference type="Gramene" id="KCW60694">
    <property type="protein sequence ID" value="KCW60694"/>
    <property type="gene ID" value="EUGRSUZ_H03424"/>
</dbReference>
<feature type="compositionally biased region" description="Basic and acidic residues" evidence="4">
    <location>
        <begin position="125"/>
        <end position="134"/>
    </location>
</feature>
<sequence>MAALLHSESRRLYSWWWSSHIRPKNSKWLQDNLTDMDAKVKAMIKLIEEDADSFARRAEMYYKRRPELMKLVEEFYRAYRALAERYNHATVELRQAHRTMAEAFPDQVPDELAEDSASTSSGGEVDPHTPESSHPRRASFEMYDSNRDASSLSSNNASGVKRHGAYSESSGSTSCISKKGLKQVHEIFESDEVTSQYRPADGITSRGLNLPEILQNGLSQLSSENQNLKIQVASESERASRAEIEVQTLKKILAEIQAEKDSMLSQYEQILEQISNLKRDLDHAQENARGLDDRASKADIEIKILKEALEKLEAERDASLAQYNQSLRKISSLEMQLSRAEEDSKGLSERAISAETETQNLKHELSRLEAEKEAGLLQYRQCLETISVLESKISLAEMDAGKLSEQVANAEAEIQKLEHAVVKSNEEKEAVAFLYKQCLETLARMESELSRAQDDARRLNSEVAIGAEKLKNAEEQRLLLEKSNQSLQSDAENLSQKVAMKDQELSRKHEELRKIQEQMQDDRLQFVHVQASLETLQKLHYESHKEQRDLALEIKSGLQMLKDLETCKYGLEEEITKVKEENRSLTELNTSSTISEKNMKNELYSLKEMKEKLEQDFTTQLAQSTALQQEIFQLREEIKGLNGCYKALLSQVELAGLDPLCFGQTVKELQSKNSELEEIQKRDRDEREVLYEKLKNMDKISEKNVVLEISLSQLNSALEESKEKIKLLQENCQSLQGEKYSLVADKAALLSQLQIITENMQKLLEKNSSLESSISAARSEAESLREKSKRIDEFCQLLINEKSSLVNERSNLALHLDNVEQRLGSLERRFDNLEKKCDRLEKEKETTLCQVEELKGYLGVEKQERATHVQSSEARLAGLENHVHFLQDEIQLRKKEFEEEVEKAVNAQVEIFILQKFVEDLEAKNLSLLLECQKHAEASKLSNKLINELESENLEQQVEGEMLADEIGRLKTEIYQVFKALQIDAEVGREGEIVKQQIPSQLDRLPFVHIMDRIGQLKKSLTRSKDEEQKLLVENTVLVAFLRGLGLECNELESSKDFLKQELGIMTEQCMMQEKDKHELLEMKNLLKLDLGKAEQQQEALETDLKVMHKKLVDVQMAYQLLQEDNSNRQVENQALLEKITDSEAQKHALEEENSLIIQELNSLGNLSLVFQSFGKEKAEELKALAADLCGLQTINNDLREEIEVLRKKLETERAEKSLLVDSIEKLDREFNEVRDFNDQINHQILIGNDFLREKAKELSEVDQKLELSRFSAIELSRTVEELKRKHEESRVGREIVEKQIHELSEIRKRQEEQIESLLEVKQNLELKVNTLQNEIEERRIREENLSSELQERSNEFELWEAEAATFYFDLQISSIREVLLENKVQELSQVCQSLRDESAMKNGDIEQMKEKLGFLESEVGGLKNELSAYVPILSSLRDGMTSLKPQSNFWKHQHAEKAYPFPENGHAKFLEEQSFTVPAVSDLQKMQDRIEAVEKAVREEMGRVGMEKSQDALVNLENDSPEREEFHREKIVVGNDISNDQKPTESKCEIPPSQTGQLMKDIPLDQASDSLLNEISSRDEERPNNQMLEDAWKNSLNPSSELEIEKELGIDRVSASRELGKERSKKKILDRLASDAQKLTGLQASVQDMRRKAELKKSKRSHKVKYETVKRQLEEVQESVMHLMVMNDHLVKDIDVNLSSLDQTDEVEMEDIESVREQKIREQAKKESEKIGRLQFEVQNINYILLKMEDEKKGKGKSRFSRSSTGIILKDFIYIGSRNGERQKKKACFCGCRRPNADE</sequence>
<feature type="coiled-coil region" evidence="3">
    <location>
        <begin position="1196"/>
        <end position="1230"/>
    </location>
</feature>
<dbReference type="InterPro" id="IPR051861">
    <property type="entry name" value="NET_actin-binding_domain"/>
</dbReference>
<evidence type="ECO:0000259" key="5">
    <source>
        <dbReference type="PROSITE" id="PS51774"/>
    </source>
</evidence>
<dbReference type="InParanoid" id="A0A059B3U1"/>
<protein>
    <recommendedName>
        <fullName evidence="5">NAB domain-containing protein</fullName>
    </recommendedName>
</protein>
<feature type="coiled-coil region" evidence="3">
    <location>
        <begin position="561"/>
        <end position="616"/>
    </location>
</feature>
<keyword evidence="1 3" id="KW-0175">Coiled coil</keyword>
<proteinExistence type="inferred from homology"/>
<feature type="region of interest" description="Disordered" evidence="4">
    <location>
        <begin position="1538"/>
        <end position="1558"/>
    </location>
</feature>